<dbReference type="OrthoDB" id="277550at2759"/>
<organism evidence="2 3">
    <name type="scientific">Trypanosoma rangeli</name>
    <dbReference type="NCBI Taxonomy" id="5698"/>
    <lineage>
        <taxon>Eukaryota</taxon>
        <taxon>Discoba</taxon>
        <taxon>Euglenozoa</taxon>
        <taxon>Kinetoplastea</taxon>
        <taxon>Metakinetoplastina</taxon>
        <taxon>Trypanosomatida</taxon>
        <taxon>Trypanosomatidae</taxon>
        <taxon>Trypanosoma</taxon>
        <taxon>Herpetosoma</taxon>
    </lineage>
</organism>
<feature type="region of interest" description="Disordered" evidence="1">
    <location>
        <begin position="65"/>
        <end position="110"/>
    </location>
</feature>
<evidence type="ECO:0000256" key="1">
    <source>
        <dbReference type="SAM" id="MobiDB-lite"/>
    </source>
</evidence>
<proteinExistence type="predicted"/>
<dbReference type="EMBL" id="MKGL01000141">
    <property type="protein sequence ID" value="RNF05178.1"/>
    <property type="molecule type" value="Genomic_DNA"/>
</dbReference>
<sequence length="413" mass="45434">MPANATYRQGAGRQRHHKHRLGRMLVPHGRVSGLLFTVNPRQESKALRELQLYLQPLIADLEEAQRKAEEKADAKEEDRTGAPADPTQRKEEPDSPQRGADAAAPVPPSTSSLLEAELAEYVKAGAGGRREDRRRSRAEDASGATTNDDDESNADAGRPPAGKRRRHDAEATQQTAPNYPRWLAQLETGCKGHLMVSIPFPAEECKTAAVEKENEPATVGAQIWTEGAAETTAPPPASTEEAERHGQGAPPHSILYNPLVRTIVERIFDDIEENPRPLLRNCFRLMPCELTCCPTLPEMRAGLERLVEAHFPHTEDPRRLHRVGLSFKVKNNTGVENKKAYFRAALEAVLPANRFVVIPAARSKNYDGGVGAMFCVLVAHATCAMGVQRRFSERGEFNLHALGAKHLELSSSV</sequence>
<dbReference type="GO" id="GO:0006400">
    <property type="term" value="P:tRNA modification"/>
    <property type="evidence" value="ECO:0007669"/>
    <property type="project" value="InterPro"/>
</dbReference>
<dbReference type="PANTHER" id="PTHR13452:SF10">
    <property type="entry name" value="THUMP DOMAIN-CONTAINING PROTEIN 1"/>
    <property type="match status" value="1"/>
</dbReference>
<accession>A0A3R7NE95</accession>
<feature type="region of interest" description="Disordered" evidence="1">
    <location>
        <begin position="1"/>
        <end position="25"/>
    </location>
</feature>
<dbReference type="AlphaFoldDB" id="A0A3R7NE95"/>
<gene>
    <name evidence="2" type="ORF">TraAM80_04750</name>
</gene>
<dbReference type="Proteomes" id="UP000283634">
    <property type="component" value="Unassembled WGS sequence"/>
</dbReference>
<dbReference type="GO" id="GO:0003723">
    <property type="term" value="F:RNA binding"/>
    <property type="evidence" value="ECO:0007669"/>
    <property type="project" value="InterPro"/>
</dbReference>
<evidence type="ECO:0000313" key="3">
    <source>
        <dbReference type="Proteomes" id="UP000283634"/>
    </source>
</evidence>
<dbReference type="PANTHER" id="PTHR13452">
    <property type="entry name" value="THUMP DOMAIN CONTAINING PROTEIN 1-RELATED"/>
    <property type="match status" value="1"/>
</dbReference>
<keyword evidence="3" id="KW-1185">Reference proteome</keyword>
<feature type="region of interest" description="Disordered" evidence="1">
    <location>
        <begin position="124"/>
        <end position="179"/>
    </location>
</feature>
<dbReference type="OMA" id="PQRRSEW"/>
<dbReference type="VEuPathDB" id="TriTrypDB:TRSC58_06066"/>
<evidence type="ECO:0008006" key="4">
    <source>
        <dbReference type="Google" id="ProtNLM"/>
    </source>
</evidence>
<dbReference type="InterPro" id="IPR040183">
    <property type="entry name" value="THUMPD1-like"/>
</dbReference>
<evidence type="ECO:0000313" key="2">
    <source>
        <dbReference type="EMBL" id="RNF05178.1"/>
    </source>
</evidence>
<dbReference type="RefSeq" id="XP_029238527.1">
    <property type="nucleotide sequence ID" value="XM_029381665.1"/>
</dbReference>
<reference evidence="2 3" key="1">
    <citation type="journal article" date="2018" name="BMC Genomics">
        <title>Genomic comparison of Trypanosoma conorhini and Trypanosoma rangeli to Trypanosoma cruzi strains of high and low virulence.</title>
        <authorList>
            <person name="Bradwell K.R."/>
            <person name="Koparde V.N."/>
            <person name="Matveyev A.V."/>
            <person name="Serrano M.G."/>
            <person name="Alves J.M."/>
            <person name="Parikh H."/>
            <person name="Huang B."/>
            <person name="Lee V."/>
            <person name="Espinosa-Alvarez O."/>
            <person name="Ortiz P.A."/>
            <person name="Costa-Martins A.G."/>
            <person name="Teixeira M.M."/>
            <person name="Buck G.A."/>
        </authorList>
    </citation>
    <scope>NUCLEOTIDE SEQUENCE [LARGE SCALE GENOMIC DNA]</scope>
    <source>
        <strain evidence="2 3">AM80</strain>
    </source>
</reference>
<feature type="compositionally biased region" description="Basic residues" evidence="1">
    <location>
        <begin position="13"/>
        <end position="22"/>
    </location>
</feature>
<feature type="compositionally biased region" description="Basic and acidic residues" evidence="1">
    <location>
        <begin position="128"/>
        <end position="140"/>
    </location>
</feature>
<comment type="caution">
    <text evidence="2">The sequence shown here is derived from an EMBL/GenBank/DDBJ whole genome shotgun (WGS) entry which is preliminary data.</text>
</comment>
<protein>
    <recommendedName>
        <fullName evidence="4">THUMP domain-containing protein</fullName>
    </recommendedName>
</protein>
<name>A0A3R7NE95_TRYRA</name>
<feature type="region of interest" description="Disordered" evidence="1">
    <location>
        <begin position="229"/>
        <end position="252"/>
    </location>
</feature>
<dbReference type="GeneID" id="40328683"/>
<feature type="compositionally biased region" description="Basic and acidic residues" evidence="1">
    <location>
        <begin position="65"/>
        <end position="80"/>
    </location>
</feature>